<protein>
    <submittedName>
        <fullName evidence="2">Uncharacterized protein</fullName>
    </submittedName>
</protein>
<feature type="transmembrane region" description="Helical" evidence="1">
    <location>
        <begin position="6"/>
        <end position="24"/>
    </location>
</feature>
<accession>A0ABY5JRU7</accession>
<evidence type="ECO:0000313" key="2">
    <source>
        <dbReference type="EMBL" id="UUI02851.1"/>
    </source>
</evidence>
<organism evidence="2 3">
    <name type="scientific">Oceanobacillus jeddahense</name>
    <dbReference type="NCBI Taxonomy" id="1462527"/>
    <lineage>
        <taxon>Bacteria</taxon>
        <taxon>Bacillati</taxon>
        <taxon>Bacillota</taxon>
        <taxon>Bacilli</taxon>
        <taxon>Bacillales</taxon>
        <taxon>Bacillaceae</taxon>
        <taxon>Oceanobacillus</taxon>
    </lineage>
</organism>
<keyword evidence="3" id="KW-1185">Reference proteome</keyword>
<gene>
    <name evidence="2" type="ORF">NP439_22925</name>
</gene>
<evidence type="ECO:0000313" key="3">
    <source>
        <dbReference type="Proteomes" id="UP001059773"/>
    </source>
</evidence>
<dbReference type="EMBL" id="CP101914">
    <property type="protein sequence ID" value="UUI02851.1"/>
    <property type="molecule type" value="Genomic_DNA"/>
</dbReference>
<dbReference type="RefSeq" id="WP_256708052.1">
    <property type="nucleotide sequence ID" value="NZ_CP101914.1"/>
</dbReference>
<dbReference type="Proteomes" id="UP001059773">
    <property type="component" value="Chromosome"/>
</dbReference>
<keyword evidence="1" id="KW-0812">Transmembrane</keyword>
<name>A0ABY5JRU7_9BACI</name>
<proteinExistence type="predicted"/>
<keyword evidence="1" id="KW-0472">Membrane</keyword>
<reference evidence="2" key="1">
    <citation type="submission" date="2022-07" db="EMBL/GenBank/DDBJ databases">
        <title>FELIX.</title>
        <authorList>
            <person name="Wan K.H."/>
            <person name="Park S."/>
            <person name="Lawrence Q."/>
            <person name="Eichenberger J.P."/>
            <person name="Booth B.W."/>
            <person name="Piaggio A.J."/>
            <person name="Chandler J.C."/>
            <person name="Franklin A.B."/>
            <person name="Celniker S.E."/>
        </authorList>
    </citation>
    <scope>NUCLEOTIDE SEQUENCE</scope>
    <source>
        <strain evidence="2">QA-1986 374</strain>
    </source>
</reference>
<feature type="transmembrane region" description="Helical" evidence="1">
    <location>
        <begin position="36"/>
        <end position="53"/>
    </location>
</feature>
<keyword evidence="1" id="KW-1133">Transmembrane helix</keyword>
<sequence length="80" mass="9517">MKYVNLIKFAAVGVALLISGFFVLDYFMEGMITYRSIALSITGMFMVRIFVWLENRKMTYDWLEEQKMTQNRILEKEGYL</sequence>
<evidence type="ECO:0000256" key="1">
    <source>
        <dbReference type="SAM" id="Phobius"/>
    </source>
</evidence>